<organism evidence="1 2">
    <name type="scientific">Dreissena polymorpha</name>
    <name type="common">Zebra mussel</name>
    <name type="synonym">Mytilus polymorpha</name>
    <dbReference type="NCBI Taxonomy" id="45954"/>
    <lineage>
        <taxon>Eukaryota</taxon>
        <taxon>Metazoa</taxon>
        <taxon>Spiralia</taxon>
        <taxon>Lophotrochozoa</taxon>
        <taxon>Mollusca</taxon>
        <taxon>Bivalvia</taxon>
        <taxon>Autobranchia</taxon>
        <taxon>Heteroconchia</taxon>
        <taxon>Euheterodonta</taxon>
        <taxon>Imparidentia</taxon>
        <taxon>Neoheterodontei</taxon>
        <taxon>Myida</taxon>
        <taxon>Dreissenoidea</taxon>
        <taxon>Dreissenidae</taxon>
        <taxon>Dreissena</taxon>
    </lineage>
</organism>
<dbReference type="Proteomes" id="UP000828390">
    <property type="component" value="Unassembled WGS sequence"/>
</dbReference>
<comment type="caution">
    <text evidence="1">The sequence shown here is derived from an EMBL/GenBank/DDBJ whole genome shotgun (WGS) entry which is preliminary data.</text>
</comment>
<evidence type="ECO:0000313" key="2">
    <source>
        <dbReference type="Proteomes" id="UP000828390"/>
    </source>
</evidence>
<dbReference type="PANTHER" id="PTHR34415:SF1">
    <property type="entry name" value="INTEGRASE CATALYTIC DOMAIN-CONTAINING PROTEIN"/>
    <property type="match status" value="1"/>
</dbReference>
<reference evidence="1" key="2">
    <citation type="submission" date="2020-11" db="EMBL/GenBank/DDBJ databases">
        <authorList>
            <person name="McCartney M.A."/>
            <person name="Auch B."/>
            <person name="Kono T."/>
            <person name="Mallez S."/>
            <person name="Becker A."/>
            <person name="Gohl D.M."/>
            <person name="Silverstein K.A.T."/>
            <person name="Koren S."/>
            <person name="Bechman K.B."/>
            <person name="Herman A."/>
            <person name="Abrahante J.E."/>
            <person name="Garbe J."/>
        </authorList>
    </citation>
    <scope>NUCLEOTIDE SEQUENCE</scope>
    <source>
        <strain evidence="1">Duluth1</strain>
        <tissue evidence="1">Whole animal</tissue>
    </source>
</reference>
<dbReference type="PANTHER" id="PTHR34415">
    <property type="entry name" value="INTEGRASE CATALYTIC DOMAIN-CONTAINING PROTEIN"/>
    <property type="match status" value="1"/>
</dbReference>
<evidence type="ECO:0000313" key="1">
    <source>
        <dbReference type="EMBL" id="KAH3843300.1"/>
    </source>
</evidence>
<gene>
    <name evidence="1" type="ORF">DPMN_116814</name>
</gene>
<keyword evidence="2" id="KW-1185">Reference proteome</keyword>
<proteinExistence type="predicted"/>
<dbReference type="EMBL" id="JAIWYP010000004">
    <property type="protein sequence ID" value="KAH3843300.1"/>
    <property type="molecule type" value="Genomic_DNA"/>
</dbReference>
<accession>A0A9D4QV34</accession>
<dbReference type="AlphaFoldDB" id="A0A9D4QV34"/>
<name>A0A9D4QV34_DREPO</name>
<protein>
    <submittedName>
        <fullName evidence="1">Uncharacterized protein</fullName>
    </submittedName>
</protein>
<sequence>MREMSREEKDQFLMGILSNDFERELYMERVSLASADPVMLFGFRVSGRSQIYFVYDESQTIGEDGKLSQGPNAVISMIDWALKQHCPLASSFSIHADNCPGQNKNRHVASGFDAIKKRYRVTNVETLADMADVAEQSSVTNTAITYPL</sequence>
<reference evidence="1" key="1">
    <citation type="journal article" date="2019" name="bioRxiv">
        <title>The Genome of the Zebra Mussel, Dreissena polymorpha: A Resource for Invasive Species Research.</title>
        <authorList>
            <person name="McCartney M.A."/>
            <person name="Auch B."/>
            <person name="Kono T."/>
            <person name="Mallez S."/>
            <person name="Zhang Y."/>
            <person name="Obille A."/>
            <person name="Becker A."/>
            <person name="Abrahante J.E."/>
            <person name="Garbe J."/>
            <person name="Badalamenti J.P."/>
            <person name="Herman A."/>
            <person name="Mangelson H."/>
            <person name="Liachko I."/>
            <person name="Sullivan S."/>
            <person name="Sone E.D."/>
            <person name="Koren S."/>
            <person name="Silverstein K.A.T."/>
            <person name="Beckman K.B."/>
            <person name="Gohl D.M."/>
        </authorList>
    </citation>
    <scope>NUCLEOTIDE SEQUENCE</scope>
    <source>
        <strain evidence="1">Duluth1</strain>
        <tissue evidence="1">Whole animal</tissue>
    </source>
</reference>